<accession>A0A914NP26</accession>
<sequence length="119" mass="14111">MVQPISKNLTHSAVNRRLDIPQKVFRHSVNNFKVSHIIVNILSNLNWHHNISPTKTYMRTGKFFQEMLLVLKKFYVSIVERLVSFQLMQRVFALWQHSVHPNSLSFVRHSRPQAEYLQS</sequence>
<evidence type="ECO:0000313" key="1">
    <source>
        <dbReference type="Proteomes" id="UP000887563"/>
    </source>
</evidence>
<dbReference type="AlphaFoldDB" id="A0A914NP26"/>
<dbReference type="WBParaSite" id="Minc3s07810g41565">
    <property type="protein sequence ID" value="Minc3s07810g41565"/>
    <property type="gene ID" value="Minc3s07810g41565"/>
</dbReference>
<proteinExistence type="predicted"/>
<protein>
    <submittedName>
        <fullName evidence="2">Uncharacterized protein</fullName>
    </submittedName>
</protein>
<evidence type="ECO:0000313" key="2">
    <source>
        <dbReference type="WBParaSite" id="Minc3s07810g41565"/>
    </source>
</evidence>
<reference evidence="2" key="1">
    <citation type="submission" date="2022-11" db="UniProtKB">
        <authorList>
            <consortium name="WormBaseParasite"/>
        </authorList>
    </citation>
    <scope>IDENTIFICATION</scope>
</reference>
<name>A0A914NP26_MELIC</name>
<dbReference type="Proteomes" id="UP000887563">
    <property type="component" value="Unplaced"/>
</dbReference>
<keyword evidence="1" id="KW-1185">Reference proteome</keyword>
<organism evidence="1 2">
    <name type="scientific">Meloidogyne incognita</name>
    <name type="common">Southern root-knot nematode worm</name>
    <name type="synonym">Oxyuris incognita</name>
    <dbReference type="NCBI Taxonomy" id="6306"/>
    <lineage>
        <taxon>Eukaryota</taxon>
        <taxon>Metazoa</taxon>
        <taxon>Ecdysozoa</taxon>
        <taxon>Nematoda</taxon>
        <taxon>Chromadorea</taxon>
        <taxon>Rhabditida</taxon>
        <taxon>Tylenchina</taxon>
        <taxon>Tylenchomorpha</taxon>
        <taxon>Tylenchoidea</taxon>
        <taxon>Meloidogynidae</taxon>
        <taxon>Meloidogyninae</taxon>
        <taxon>Meloidogyne</taxon>
        <taxon>Meloidogyne incognita group</taxon>
    </lineage>
</organism>